<sequence>MGLIWKRFPWGVQMTEIENLLGQLNDNQKEAVLENSAPLLVLAGAGSGKTRVITTKIAYCIEKLGIAPYKILAVTFTNKASKEMRERVGSLLPGKGYEQECNIRTFHAFGAWLLRRFGTEIGLDSNFTIYDDDDSLSLLASCYPNHKKKELQPVMKRISFAKDRGLGCHDNLASLKADSTFPRMFEAYENKLHKVGNVDFADLITRSIELLDARPEVLAWVHRRFQVILVDEYQDSNIAQFELLRRLVGPTCFVCVVGDDDQSIYRFRGAEVQNILSFPEVYPGTKVVKLEQNYRSSQSILAVANTVISHNKGRHQKKLWTANPKGAKPNLLYVQDETDEAQRVGNILNRDKDFDSSAILYRTNAQSVAFETTFKRMHIPYKVVGALQFYDREEVKDVLALLFLLMNNKDEVNFKRMINKPARGIGEGGIEKIFSYSGQVGDDLFITLEKAIASGILAGKAQSGARSFLSMFKEANRLLDSEELVACVNFLIRESGLLDYYRKIDSQNSTGKVDNLEALVNALASYDSSRDGLALFLEQLCLDPTTLGKEDPRDKPGVTLITMHNTKGLEFDRVFIAGLEDELFPGKASESDDDVEEERRIFYVAVTRARKDLYLLSAKARRIWGKTSFQHPCRFLDEIGSELVSVQGMKPGTLSNGWENGGYQGFGMLDERRARSSSFGDGTKPRREPMGTRIPSGNNLIHQGFGDKAKTFEMKKSHEESNGESLFPLGQKVFSDQYGEGEVISVKKSGDREVIDVRFAGGRKATFISKFAALEKIGRD</sequence>
<dbReference type="InterPro" id="IPR013986">
    <property type="entry name" value="DExx_box_DNA_helicase_dom_sf"/>
</dbReference>
<dbReference type="Proteomes" id="UP000005632">
    <property type="component" value="Chromosome"/>
</dbReference>
<dbReference type="Pfam" id="PF13361">
    <property type="entry name" value="UvrD_C"/>
    <property type="match status" value="1"/>
</dbReference>
<evidence type="ECO:0000313" key="16">
    <source>
        <dbReference type="EMBL" id="AEV30376.1"/>
    </source>
</evidence>
<evidence type="ECO:0000256" key="8">
    <source>
        <dbReference type="ARBA" id="ARBA00034617"/>
    </source>
</evidence>
<evidence type="ECO:0000256" key="7">
    <source>
        <dbReference type="ARBA" id="ARBA00023235"/>
    </source>
</evidence>
<evidence type="ECO:0000256" key="1">
    <source>
        <dbReference type="ARBA" id="ARBA00009922"/>
    </source>
</evidence>
<feature type="domain" description="UvrD-like helicase ATP-binding" evidence="14">
    <location>
        <begin position="22"/>
        <end position="297"/>
    </location>
</feature>
<organism evidence="16 17">
    <name type="scientific">Sphaerochaeta pleomorpha (strain ATCC BAA-1885 / DSM 22778 / Grapes)</name>
    <dbReference type="NCBI Taxonomy" id="158190"/>
    <lineage>
        <taxon>Bacteria</taxon>
        <taxon>Pseudomonadati</taxon>
        <taxon>Spirochaetota</taxon>
        <taxon>Spirochaetia</taxon>
        <taxon>Spirochaetales</taxon>
        <taxon>Sphaerochaetaceae</taxon>
        <taxon>Sphaerochaeta</taxon>
    </lineage>
</organism>
<evidence type="ECO:0000259" key="14">
    <source>
        <dbReference type="PROSITE" id="PS51198"/>
    </source>
</evidence>
<evidence type="ECO:0000256" key="5">
    <source>
        <dbReference type="ARBA" id="ARBA00022840"/>
    </source>
</evidence>
<keyword evidence="7" id="KW-0413">Isomerase</keyword>
<dbReference type="GO" id="GO:0003677">
    <property type="term" value="F:DNA binding"/>
    <property type="evidence" value="ECO:0007669"/>
    <property type="project" value="UniProtKB-KW"/>
</dbReference>
<evidence type="ECO:0000256" key="9">
    <source>
        <dbReference type="ARBA" id="ARBA00034808"/>
    </source>
</evidence>
<dbReference type="GO" id="GO:0043138">
    <property type="term" value="F:3'-5' DNA helicase activity"/>
    <property type="evidence" value="ECO:0007669"/>
    <property type="project" value="UniProtKB-EC"/>
</dbReference>
<protein>
    <recommendedName>
        <fullName evidence="9">DNA 3'-5' helicase</fullName>
        <ecNumber evidence="9">5.6.2.4</ecNumber>
    </recommendedName>
    <alternativeName>
        <fullName evidence="10">DNA 3'-5' helicase II</fullName>
    </alternativeName>
</protein>
<evidence type="ECO:0000256" key="6">
    <source>
        <dbReference type="ARBA" id="ARBA00023125"/>
    </source>
</evidence>
<dbReference type="Gene3D" id="1.10.486.10">
    <property type="entry name" value="PCRA, domain 4"/>
    <property type="match status" value="1"/>
</dbReference>
<dbReference type="InterPro" id="IPR000212">
    <property type="entry name" value="DNA_helicase_UvrD/REP"/>
</dbReference>
<dbReference type="PANTHER" id="PTHR11070:SF2">
    <property type="entry name" value="ATP-DEPENDENT DNA HELICASE SRS2"/>
    <property type="match status" value="1"/>
</dbReference>
<keyword evidence="5 12" id="KW-0067">ATP-binding</keyword>
<dbReference type="EC" id="5.6.2.4" evidence="9"/>
<feature type="binding site" evidence="12">
    <location>
        <begin position="43"/>
        <end position="50"/>
    </location>
    <ligand>
        <name>ATP</name>
        <dbReference type="ChEBI" id="CHEBI:30616"/>
    </ligand>
</feature>
<evidence type="ECO:0000256" key="2">
    <source>
        <dbReference type="ARBA" id="ARBA00022741"/>
    </source>
</evidence>
<reference evidence="16 17" key="1">
    <citation type="submission" date="2011-11" db="EMBL/GenBank/DDBJ databases">
        <title>Complete sequence of Spirochaeta sp. grapes.</title>
        <authorList>
            <consortium name="US DOE Joint Genome Institute"/>
            <person name="Lucas S."/>
            <person name="Han J."/>
            <person name="Lapidus A."/>
            <person name="Cheng J.-F."/>
            <person name="Goodwin L."/>
            <person name="Pitluck S."/>
            <person name="Peters L."/>
            <person name="Ovchinnikova G."/>
            <person name="Munk A.C."/>
            <person name="Detter J.C."/>
            <person name="Han C."/>
            <person name="Tapia R."/>
            <person name="Land M."/>
            <person name="Hauser L."/>
            <person name="Kyrpides N."/>
            <person name="Ivanova N."/>
            <person name="Pagani I."/>
            <person name="Ritalahtilisa K."/>
            <person name="Loeffler F."/>
            <person name="Woyke T."/>
        </authorList>
    </citation>
    <scope>NUCLEOTIDE SEQUENCE [LARGE SCALE GENOMIC DNA]</scope>
    <source>
        <strain evidence="17">ATCC BAA-1885 / DSM 22778 / Grapes</strain>
    </source>
</reference>
<evidence type="ECO:0000313" key="17">
    <source>
        <dbReference type="Proteomes" id="UP000005632"/>
    </source>
</evidence>
<dbReference type="Gene3D" id="3.40.50.300">
    <property type="entry name" value="P-loop containing nucleotide triphosphate hydrolases"/>
    <property type="match status" value="2"/>
</dbReference>
<evidence type="ECO:0000256" key="13">
    <source>
        <dbReference type="SAM" id="MobiDB-lite"/>
    </source>
</evidence>
<name>G8QUR8_SPHPG</name>
<accession>G8QUR8</accession>
<dbReference type="Pfam" id="PF00580">
    <property type="entry name" value="UvrD-helicase"/>
    <property type="match status" value="1"/>
</dbReference>
<dbReference type="HOGENOM" id="CLU_004585_5_2_12"/>
<feature type="region of interest" description="Disordered" evidence="13">
    <location>
        <begin position="675"/>
        <end position="699"/>
    </location>
</feature>
<keyword evidence="4 12" id="KW-0347">Helicase</keyword>
<dbReference type="GO" id="GO:0005829">
    <property type="term" value="C:cytosol"/>
    <property type="evidence" value="ECO:0007669"/>
    <property type="project" value="TreeGrafter"/>
</dbReference>
<comment type="catalytic activity">
    <reaction evidence="8">
        <text>Couples ATP hydrolysis with the unwinding of duplex DNA by translocating in the 3'-5' direction.</text>
        <dbReference type="EC" id="5.6.2.4"/>
    </reaction>
</comment>
<dbReference type="STRING" id="158190.SpiGrapes_2615"/>
<keyword evidence="3 12" id="KW-0378">Hydrolase</keyword>
<comment type="similarity">
    <text evidence="1">Belongs to the helicase family. UvrD subfamily.</text>
</comment>
<dbReference type="GO" id="GO:0005524">
    <property type="term" value="F:ATP binding"/>
    <property type="evidence" value="ECO:0007669"/>
    <property type="project" value="UniProtKB-UniRule"/>
</dbReference>
<comment type="catalytic activity">
    <reaction evidence="11">
        <text>ATP + H2O = ADP + phosphate + H(+)</text>
        <dbReference type="Rhea" id="RHEA:13065"/>
        <dbReference type="ChEBI" id="CHEBI:15377"/>
        <dbReference type="ChEBI" id="CHEBI:15378"/>
        <dbReference type="ChEBI" id="CHEBI:30616"/>
        <dbReference type="ChEBI" id="CHEBI:43474"/>
        <dbReference type="ChEBI" id="CHEBI:456216"/>
        <dbReference type="EC" id="5.6.2.4"/>
    </reaction>
</comment>
<dbReference type="GO" id="GO:0000725">
    <property type="term" value="P:recombinational repair"/>
    <property type="evidence" value="ECO:0007669"/>
    <property type="project" value="TreeGrafter"/>
</dbReference>
<dbReference type="KEGG" id="sgp:SpiGrapes_2615"/>
<keyword evidence="6" id="KW-0238">DNA-binding</keyword>
<dbReference type="Gene3D" id="1.10.10.160">
    <property type="match status" value="1"/>
</dbReference>
<dbReference type="eggNOG" id="COG0210">
    <property type="taxonomic scope" value="Bacteria"/>
</dbReference>
<dbReference type="CDD" id="cd17932">
    <property type="entry name" value="DEXQc_UvrD"/>
    <property type="match status" value="1"/>
</dbReference>
<dbReference type="SUPFAM" id="SSF52540">
    <property type="entry name" value="P-loop containing nucleoside triphosphate hydrolases"/>
    <property type="match status" value="1"/>
</dbReference>
<feature type="domain" description="UvrD-like helicase C-terminal" evidence="15">
    <location>
        <begin position="298"/>
        <end position="568"/>
    </location>
</feature>
<evidence type="ECO:0000256" key="10">
    <source>
        <dbReference type="ARBA" id="ARBA00034923"/>
    </source>
</evidence>
<evidence type="ECO:0000256" key="12">
    <source>
        <dbReference type="PROSITE-ProRule" id="PRU00560"/>
    </source>
</evidence>
<dbReference type="PROSITE" id="PS51198">
    <property type="entry name" value="UVRD_HELICASE_ATP_BIND"/>
    <property type="match status" value="1"/>
</dbReference>
<dbReference type="InterPro" id="IPR027417">
    <property type="entry name" value="P-loop_NTPase"/>
</dbReference>
<keyword evidence="2 12" id="KW-0547">Nucleotide-binding</keyword>
<evidence type="ECO:0000256" key="3">
    <source>
        <dbReference type="ARBA" id="ARBA00022801"/>
    </source>
</evidence>
<evidence type="ECO:0000256" key="4">
    <source>
        <dbReference type="ARBA" id="ARBA00022806"/>
    </source>
</evidence>
<dbReference type="PANTHER" id="PTHR11070">
    <property type="entry name" value="UVRD / RECB / PCRA DNA HELICASE FAMILY MEMBER"/>
    <property type="match status" value="1"/>
</dbReference>
<dbReference type="GO" id="GO:0033202">
    <property type="term" value="C:DNA helicase complex"/>
    <property type="evidence" value="ECO:0007669"/>
    <property type="project" value="TreeGrafter"/>
</dbReference>
<dbReference type="EMBL" id="CP003155">
    <property type="protein sequence ID" value="AEV30376.1"/>
    <property type="molecule type" value="Genomic_DNA"/>
</dbReference>
<evidence type="ECO:0000259" key="15">
    <source>
        <dbReference type="PROSITE" id="PS51217"/>
    </source>
</evidence>
<evidence type="ECO:0000256" key="11">
    <source>
        <dbReference type="ARBA" id="ARBA00048988"/>
    </source>
</evidence>
<dbReference type="InterPro" id="IPR014017">
    <property type="entry name" value="DNA_helicase_UvrD-like_C"/>
</dbReference>
<dbReference type="PROSITE" id="PS51217">
    <property type="entry name" value="UVRD_HELICASE_CTER"/>
    <property type="match status" value="1"/>
</dbReference>
<keyword evidence="17" id="KW-1185">Reference proteome</keyword>
<dbReference type="AlphaFoldDB" id="G8QUR8"/>
<dbReference type="GO" id="GO:0016887">
    <property type="term" value="F:ATP hydrolysis activity"/>
    <property type="evidence" value="ECO:0007669"/>
    <property type="project" value="RHEA"/>
</dbReference>
<proteinExistence type="inferred from homology"/>
<gene>
    <name evidence="16" type="ordered locus">SpiGrapes_2615</name>
</gene>
<dbReference type="InterPro" id="IPR014016">
    <property type="entry name" value="UvrD-like_ATP-bd"/>
</dbReference>